<name>A0A6I4YY46_9DEIO</name>
<proteinExistence type="predicted"/>
<dbReference type="Proteomes" id="UP000430519">
    <property type="component" value="Unassembled WGS sequence"/>
</dbReference>
<comment type="caution">
    <text evidence="1">The sequence shown here is derived from an EMBL/GenBank/DDBJ whole genome shotgun (WGS) entry which is preliminary data.</text>
</comment>
<organism evidence="1 2">
    <name type="scientific">Deinococcus xianganensis</name>
    <dbReference type="NCBI Taxonomy" id="1507289"/>
    <lineage>
        <taxon>Bacteria</taxon>
        <taxon>Thermotogati</taxon>
        <taxon>Deinococcota</taxon>
        <taxon>Deinococci</taxon>
        <taxon>Deinococcales</taxon>
        <taxon>Deinococcaceae</taxon>
        <taxon>Deinococcus</taxon>
    </lineage>
</organism>
<sequence length="62" mass="6466">MTLDPSRPAVIAALADAARASGQATLCVFEGVHLKVVVRGGRLLMGCGWRTAGGSGRWSARR</sequence>
<keyword evidence="2" id="KW-1185">Reference proteome</keyword>
<accession>A0A6I4YY46</accession>
<dbReference type="EMBL" id="WVHK01000182">
    <property type="protein sequence ID" value="MXV22043.1"/>
    <property type="molecule type" value="Genomic_DNA"/>
</dbReference>
<evidence type="ECO:0000313" key="1">
    <source>
        <dbReference type="EMBL" id="MXV22043.1"/>
    </source>
</evidence>
<reference evidence="1 2" key="1">
    <citation type="submission" date="2019-11" db="EMBL/GenBank/DDBJ databases">
        <title>Genome sequence of Deinococcus xianganensis Y35, AI-2 producing algicidal bacterium, isolated from lake water.</title>
        <authorList>
            <person name="Li Y."/>
        </authorList>
    </citation>
    <scope>NUCLEOTIDE SEQUENCE [LARGE SCALE GENOMIC DNA]</scope>
    <source>
        <strain evidence="1 2">Y35</strain>
    </source>
</reference>
<gene>
    <name evidence="1" type="ORF">GLX28_20705</name>
</gene>
<protein>
    <submittedName>
        <fullName evidence="1">Uncharacterized protein</fullName>
    </submittedName>
</protein>
<dbReference type="AlphaFoldDB" id="A0A6I4YY46"/>
<dbReference type="RefSeq" id="WP_160982674.1">
    <property type="nucleotide sequence ID" value="NZ_WVHK01000182.1"/>
</dbReference>
<evidence type="ECO:0000313" key="2">
    <source>
        <dbReference type="Proteomes" id="UP000430519"/>
    </source>
</evidence>